<reference evidence="2 3" key="1">
    <citation type="submission" date="2024-11" db="EMBL/GenBank/DDBJ databases">
        <title>A near-complete genome assembly of Cinchona calisaya.</title>
        <authorList>
            <person name="Lian D.C."/>
            <person name="Zhao X.W."/>
            <person name="Wei L."/>
        </authorList>
    </citation>
    <scope>NUCLEOTIDE SEQUENCE [LARGE SCALE GENOMIC DNA]</scope>
    <source>
        <tissue evidence="2">Nenye</tissue>
    </source>
</reference>
<feature type="compositionally biased region" description="Polar residues" evidence="1">
    <location>
        <begin position="141"/>
        <end position="157"/>
    </location>
</feature>
<proteinExistence type="predicted"/>
<evidence type="ECO:0000313" key="2">
    <source>
        <dbReference type="EMBL" id="KAL3537918.1"/>
    </source>
</evidence>
<dbReference type="Proteomes" id="UP001630127">
    <property type="component" value="Unassembled WGS sequence"/>
</dbReference>
<protein>
    <submittedName>
        <fullName evidence="2">Uncharacterized protein</fullName>
    </submittedName>
</protein>
<dbReference type="AlphaFoldDB" id="A0ABD3B3S2"/>
<comment type="caution">
    <text evidence="2">The sequence shown here is derived from an EMBL/GenBank/DDBJ whole genome shotgun (WGS) entry which is preliminary data.</text>
</comment>
<dbReference type="EMBL" id="JBJUIK010000001">
    <property type="protein sequence ID" value="KAL3537918.1"/>
    <property type="molecule type" value="Genomic_DNA"/>
</dbReference>
<name>A0ABD3B3S2_9GENT</name>
<sequence>MVVVAHDEWWWWNPKFGDVVSSGTRFGEAVVVEMCLDFGERYPACRSQSGKVEEIIQALPSLCCPKSGEEDRLRRIVDQKGTFTTKYTIKLITGAIVEVEWNHLLWEVKFGTSDYGKEEALVILEKGLSLLSPLPRLFTDPQTLTPKTRNATSSPVSPTVRPVKEPKPETSNLLGSLSRLSLKTLV</sequence>
<keyword evidence="3" id="KW-1185">Reference proteome</keyword>
<gene>
    <name evidence="2" type="ORF">ACH5RR_001284</name>
</gene>
<organism evidence="2 3">
    <name type="scientific">Cinchona calisaya</name>
    <dbReference type="NCBI Taxonomy" id="153742"/>
    <lineage>
        <taxon>Eukaryota</taxon>
        <taxon>Viridiplantae</taxon>
        <taxon>Streptophyta</taxon>
        <taxon>Embryophyta</taxon>
        <taxon>Tracheophyta</taxon>
        <taxon>Spermatophyta</taxon>
        <taxon>Magnoliopsida</taxon>
        <taxon>eudicotyledons</taxon>
        <taxon>Gunneridae</taxon>
        <taxon>Pentapetalae</taxon>
        <taxon>asterids</taxon>
        <taxon>lamiids</taxon>
        <taxon>Gentianales</taxon>
        <taxon>Rubiaceae</taxon>
        <taxon>Cinchonoideae</taxon>
        <taxon>Cinchoneae</taxon>
        <taxon>Cinchona</taxon>
    </lineage>
</organism>
<evidence type="ECO:0000313" key="3">
    <source>
        <dbReference type="Proteomes" id="UP001630127"/>
    </source>
</evidence>
<evidence type="ECO:0000256" key="1">
    <source>
        <dbReference type="SAM" id="MobiDB-lite"/>
    </source>
</evidence>
<feature type="region of interest" description="Disordered" evidence="1">
    <location>
        <begin position="141"/>
        <end position="171"/>
    </location>
</feature>
<accession>A0ABD3B3S2</accession>